<name>A0ABP9UKD9_9BACT</name>
<evidence type="ECO:0000313" key="2">
    <source>
        <dbReference type="Proteomes" id="UP001476282"/>
    </source>
</evidence>
<dbReference type="RefSeq" id="WP_353566213.1">
    <property type="nucleotide sequence ID" value="NZ_BAABRI010000006.1"/>
</dbReference>
<organism evidence="1 2">
    <name type="scientific">Haloferula sargassicola</name>
    <dbReference type="NCBI Taxonomy" id="490096"/>
    <lineage>
        <taxon>Bacteria</taxon>
        <taxon>Pseudomonadati</taxon>
        <taxon>Verrucomicrobiota</taxon>
        <taxon>Verrucomicrobiia</taxon>
        <taxon>Verrucomicrobiales</taxon>
        <taxon>Verrucomicrobiaceae</taxon>
        <taxon>Haloferula</taxon>
    </lineage>
</organism>
<evidence type="ECO:0000313" key="1">
    <source>
        <dbReference type="EMBL" id="GAA5482066.1"/>
    </source>
</evidence>
<comment type="caution">
    <text evidence="1">The sequence shown here is derived from an EMBL/GenBank/DDBJ whole genome shotgun (WGS) entry which is preliminary data.</text>
</comment>
<sequence length="92" mass="10764">MSGEPTISEAKGKRLVREVIALARGYGISEKAITDKVNELARPDRAKIATVREWIEWNQHRGFITYRYNEDLEEDLWFLTERGQAKRNETLK</sequence>
<keyword evidence="2" id="KW-1185">Reference proteome</keyword>
<accession>A0ABP9UKD9</accession>
<protein>
    <submittedName>
        <fullName evidence="1">Uncharacterized protein</fullName>
    </submittedName>
</protein>
<reference evidence="1 2" key="1">
    <citation type="submission" date="2024-02" db="EMBL/GenBank/DDBJ databases">
        <title>Haloferula sargassicola NBRC 104335.</title>
        <authorList>
            <person name="Ichikawa N."/>
            <person name="Katano-Makiyama Y."/>
            <person name="Hidaka K."/>
        </authorList>
    </citation>
    <scope>NUCLEOTIDE SEQUENCE [LARGE SCALE GENOMIC DNA]</scope>
    <source>
        <strain evidence="1 2">NBRC 104335</strain>
    </source>
</reference>
<dbReference type="Proteomes" id="UP001476282">
    <property type="component" value="Unassembled WGS sequence"/>
</dbReference>
<proteinExistence type="predicted"/>
<gene>
    <name evidence="1" type="ORF">Hsar01_01281</name>
</gene>
<dbReference type="EMBL" id="BAABRI010000006">
    <property type="protein sequence ID" value="GAA5482066.1"/>
    <property type="molecule type" value="Genomic_DNA"/>
</dbReference>